<dbReference type="PANTHER" id="PTHR43481:SF4">
    <property type="entry name" value="GLYCEROL-1-PHOSPHATE PHOSPHOHYDROLASE 1-RELATED"/>
    <property type="match status" value="1"/>
</dbReference>
<dbReference type="NCBIfam" id="TIGR01509">
    <property type="entry name" value="HAD-SF-IA-v3"/>
    <property type="match status" value="1"/>
</dbReference>
<accession>A0A7V1LMZ0</accession>
<sequence>MIKGVLFDFDGVVVDSMQQHFQGWKTVLAGYGHDLQAGDFFIYEGAGVPNIARYISRKFDLGLEDHLPEITEKVRSQYRHNKVLFFDGFWQVITLLKQKQLPLGVVTGGSSRRVLATIAGHMEGVFDAVVTLEDVRHSKPHPDPYLRGARKLARDPRECLVIENAPLGITAARAAGCRVLAVQTTLPAEALKEADHIVRDFREMRRVLKELL</sequence>
<reference evidence="1" key="1">
    <citation type="journal article" date="2020" name="mSystems">
        <title>Genome- and Community-Level Interaction Insights into Carbon Utilization and Element Cycling Functions of Hydrothermarchaeota in Hydrothermal Sediment.</title>
        <authorList>
            <person name="Zhou Z."/>
            <person name="Liu Y."/>
            <person name="Xu W."/>
            <person name="Pan J."/>
            <person name="Luo Z.H."/>
            <person name="Li M."/>
        </authorList>
    </citation>
    <scope>NUCLEOTIDE SEQUENCE [LARGE SCALE GENOMIC DNA]</scope>
    <source>
        <strain evidence="1">HyVt-456</strain>
    </source>
</reference>
<gene>
    <name evidence="1" type="ORF">ENJ10_09530</name>
</gene>
<dbReference type="GO" id="GO:0050308">
    <property type="term" value="F:sugar-phosphatase activity"/>
    <property type="evidence" value="ECO:0007669"/>
    <property type="project" value="TreeGrafter"/>
</dbReference>
<proteinExistence type="predicted"/>
<dbReference type="SFLD" id="SFLDS00003">
    <property type="entry name" value="Haloacid_Dehalogenase"/>
    <property type="match status" value="1"/>
</dbReference>
<evidence type="ECO:0000313" key="1">
    <source>
        <dbReference type="EMBL" id="HED10916.1"/>
    </source>
</evidence>
<dbReference type="InterPro" id="IPR006439">
    <property type="entry name" value="HAD-SF_hydro_IA"/>
</dbReference>
<organism evidence="1">
    <name type="scientific">Caldithrix abyssi</name>
    <dbReference type="NCBI Taxonomy" id="187145"/>
    <lineage>
        <taxon>Bacteria</taxon>
        <taxon>Pseudomonadati</taxon>
        <taxon>Calditrichota</taxon>
        <taxon>Calditrichia</taxon>
        <taxon>Calditrichales</taxon>
        <taxon>Calditrichaceae</taxon>
        <taxon>Caldithrix</taxon>
    </lineage>
</organism>
<dbReference type="Gene3D" id="3.40.50.1000">
    <property type="entry name" value="HAD superfamily/HAD-like"/>
    <property type="match status" value="1"/>
</dbReference>
<dbReference type="CDD" id="cd07505">
    <property type="entry name" value="HAD_BPGM-like"/>
    <property type="match status" value="1"/>
</dbReference>
<dbReference type="SUPFAM" id="SSF56784">
    <property type="entry name" value="HAD-like"/>
    <property type="match status" value="1"/>
</dbReference>
<dbReference type="PRINTS" id="PR00413">
    <property type="entry name" value="HADHALOGNASE"/>
</dbReference>
<dbReference type="EMBL" id="DRLD01000260">
    <property type="protein sequence ID" value="HED10916.1"/>
    <property type="molecule type" value="Genomic_DNA"/>
</dbReference>
<name>A0A7V1LMZ0_CALAY</name>
<protein>
    <submittedName>
        <fullName evidence="1">HAD family phosphatase</fullName>
    </submittedName>
</protein>
<dbReference type="InterPro" id="IPR051806">
    <property type="entry name" value="HAD-like_SPP"/>
</dbReference>
<dbReference type="InterPro" id="IPR023214">
    <property type="entry name" value="HAD_sf"/>
</dbReference>
<dbReference type="Pfam" id="PF13419">
    <property type="entry name" value="HAD_2"/>
    <property type="match status" value="1"/>
</dbReference>
<dbReference type="Proteomes" id="UP000886005">
    <property type="component" value="Unassembled WGS sequence"/>
</dbReference>
<dbReference type="Gene3D" id="1.10.150.240">
    <property type="entry name" value="Putative phosphatase, domain 2"/>
    <property type="match status" value="1"/>
</dbReference>
<dbReference type="SFLD" id="SFLDG01129">
    <property type="entry name" value="C1.5:_HAD__Beta-PGM__Phosphata"/>
    <property type="match status" value="1"/>
</dbReference>
<comment type="caution">
    <text evidence="1">The sequence shown here is derived from an EMBL/GenBank/DDBJ whole genome shotgun (WGS) entry which is preliminary data.</text>
</comment>
<dbReference type="SFLD" id="SFLDG01135">
    <property type="entry name" value="C1.5.6:_HAD__Beta-PGM__Phospha"/>
    <property type="match status" value="1"/>
</dbReference>
<dbReference type="InterPro" id="IPR041492">
    <property type="entry name" value="HAD_2"/>
</dbReference>
<dbReference type="InterPro" id="IPR036412">
    <property type="entry name" value="HAD-like_sf"/>
</dbReference>
<dbReference type="AlphaFoldDB" id="A0A7V1LMZ0"/>
<dbReference type="PANTHER" id="PTHR43481">
    <property type="entry name" value="FRUCTOSE-1-PHOSPHATE PHOSPHATASE"/>
    <property type="match status" value="1"/>
</dbReference>
<dbReference type="InterPro" id="IPR023198">
    <property type="entry name" value="PGP-like_dom2"/>
</dbReference>